<evidence type="ECO:0000259" key="2">
    <source>
        <dbReference type="Pfam" id="PF02373"/>
    </source>
</evidence>
<accession>K0TQR9</accession>
<reference evidence="3 4" key="1">
    <citation type="journal article" date="2012" name="Genome Biol.">
        <title>Genome and low-iron response of an oceanic diatom adapted to chronic iron limitation.</title>
        <authorList>
            <person name="Lommer M."/>
            <person name="Specht M."/>
            <person name="Roy A.S."/>
            <person name="Kraemer L."/>
            <person name="Andreson R."/>
            <person name="Gutowska M.A."/>
            <person name="Wolf J."/>
            <person name="Bergner S.V."/>
            <person name="Schilhabel M.B."/>
            <person name="Klostermeier U.C."/>
            <person name="Beiko R.G."/>
            <person name="Rosenstiel P."/>
            <person name="Hippler M."/>
            <person name="Laroche J."/>
        </authorList>
    </citation>
    <scope>NUCLEOTIDE SEQUENCE [LARGE SCALE GENOMIC DNA]</scope>
    <source>
        <strain evidence="3 4">CCMP1005</strain>
    </source>
</reference>
<feature type="region of interest" description="Disordered" evidence="1">
    <location>
        <begin position="119"/>
        <end position="164"/>
    </location>
</feature>
<evidence type="ECO:0000313" key="3">
    <source>
        <dbReference type="EMBL" id="EJK76527.1"/>
    </source>
</evidence>
<dbReference type="Pfam" id="PF02373">
    <property type="entry name" value="JmjC"/>
    <property type="match status" value="1"/>
</dbReference>
<organism evidence="3 4">
    <name type="scientific">Thalassiosira oceanica</name>
    <name type="common">Marine diatom</name>
    <dbReference type="NCBI Taxonomy" id="159749"/>
    <lineage>
        <taxon>Eukaryota</taxon>
        <taxon>Sar</taxon>
        <taxon>Stramenopiles</taxon>
        <taxon>Ochrophyta</taxon>
        <taxon>Bacillariophyta</taxon>
        <taxon>Coscinodiscophyceae</taxon>
        <taxon>Thalassiosirophycidae</taxon>
        <taxon>Thalassiosirales</taxon>
        <taxon>Thalassiosiraceae</taxon>
        <taxon>Thalassiosira</taxon>
    </lineage>
</organism>
<comment type="caution">
    <text evidence="3">The sequence shown here is derived from an EMBL/GenBank/DDBJ whole genome shotgun (WGS) entry which is preliminary data.</text>
</comment>
<keyword evidence="4" id="KW-1185">Reference proteome</keyword>
<dbReference type="AlphaFoldDB" id="K0TQR9"/>
<gene>
    <name evidence="3" type="ORF">THAOC_01704</name>
</gene>
<dbReference type="EMBL" id="AGNL01002044">
    <property type="protein sequence ID" value="EJK76527.1"/>
    <property type="molecule type" value="Genomic_DNA"/>
</dbReference>
<feature type="domain" description="JmjC" evidence="2">
    <location>
        <begin position="340"/>
        <end position="371"/>
    </location>
</feature>
<feature type="non-terminal residue" evidence="3">
    <location>
        <position position="1"/>
    </location>
</feature>
<feature type="compositionally biased region" description="Basic and acidic residues" evidence="1">
    <location>
        <begin position="120"/>
        <end position="131"/>
    </location>
</feature>
<evidence type="ECO:0000256" key="1">
    <source>
        <dbReference type="SAM" id="MobiDB-lite"/>
    </source>
</evidence>
<dbReference type="Gene3D" id="2.60.120.650">
    <property type="entry name" value="Cupin"/>
    <property type="match status" value="1"/>
</dbReference>
<proteinExistence type="predicted"/>
<name>K0TQR9_THAOC</name>
<protein>
    <recommendedName>
        <fullName evidence="2">JmjC domain-containing protein</fullName>
    </recommendedName>
</protein>
<dbReference type="Proteomes" id="UP000266841">
    <property type="component" value="Unassembled WGS sequence"/>
</dbReference>
<dbReference type="InterPro" id="IPR003347">
    <property type="entry name" value="JmjC_dom"/>
</dbReference>
<evidence type="ECO:0000313" key="4">
    <source>
        <dbReference type="Proteomes" id="UP000266841"/>
    </source>
</evidence>
<dbReference type="SUPFAM" id="SSF51197">
    <property type="entry name" value="Clavaminate synthase-like"/>
    <property type="match status" value="1"/>
</dbReference>
<dbReference type="OrthoDB" id="202463at2759"/>
<sequence length="376" mass="41059">GDQAVLRLSGVRTELGPSAIERRIHRVMDLEEHISVFVAVDDEERGAITVVFSSGDGARLDADRLRDGLDAAVREDVAQAGREDSWIASPDDAVCTVADDDGEESVGIDEDEANALWRGMSEEDRTGHLDEVPGPDGVMVRPSHDRPRPPGGTSVDSQLRRDPGLLGLDNVRRVDVGDVGSVRWDEPLVISGAVSGETLRRGDALLDRGRLMSAHGEAEVRTGNRETFIDNGFTNSKPMSLKDALGQGRMVFTPVDGELPEGLVHELGRFVDCIRRIDARGFSPRKFTLTIAETGFGIGMHKHNPAMFMLLQGRKKWYMARGGSLDPSGETHPGFYGELSSHKCVQQPGEVLFVPGDWWHEIFNLSYTVGIQGLPS</sequence>